<dbReference type="GeneID" id="94831965"/>
<name>A0A1J4KY88_9EUKA</name>
<dbReference type="EMBL" id="MLAK01000145">
    <property type="protein sequence ID" value="OHT16130.1"/>
    <property type="molecule type" value="Genomic_DNA"/>
</dbReference>
<protein>
    <submittedName>
        <fullName evidence="1">Uncharacterized protein</fullName>
    </submittedName>
</protein>
<dbReference type="OrthoDB" id="295029at2759"/>
<dbReference type="VEuPathDB" id="TrichDB:TRFO_13458"/>
<dbReference type="Proteomes" id="UP000179807">
    <property type="component" value="Unassembled WGS sequence"/>
</dbReference>
<dbReference type="AlphaFoldDB" id="A0A1J4KY88"/>
<reference evidence="1" key="1">
    <citation type="submission" date="2016-10" db="EMBL/GenBank/DDBJ databases">
        <authorList>
            <person name="Benchimol M."/>
            <person name="Almeida L.G."/>
            <person name="Vasconcelos A.T."/>
            <person name="Perreira-Neves A."/>
            <person name="Rosa I.A."/>
            <person name="Tasca T."/>
            <person name="Bogo M.R."/>
            <person name="de Souza W."/>
        </authorList>
    </citation>
    <scope>NUCLEOTIDE SEQUENCE [LARGE SCALE GENOMIC DNA]</scope>
    <source>
        <strain evidence="1">K</strain>
    </source>
</reference>
<organism evidence="1 2">
    <name type="scientific">Tritrichomonas foetus</name>
    <dbReference type="NCBI Taxonomy" id="1144522"/>
    <lineage>
        <taxon>Eukaryota</taxon>
        <taxon>Metamonada</taxon>
        <taxon>Parabasalia</taxon>
        <taxon>Tritrichomonadida</taxon>
        <taxon>Tritrichomonadidae</taxon>
        <taxon>Tritrichomonas</taxon>
    </lineage>
</organism>
<proteinExistence type="predicted"/>
<keyword evidence="2" id="KW-1185">Reference proteome</keyword>
<dbReference type="RefSeq" id="XP_068369266.1">
    <property type="nucleotide sequence ID" value="XM_068497261.1"/>
</dbReference>
<gene>
    <name evidence="1" type="ORF">TRFO_13458</name>
</gene>
<accession>A0A1J4KY88</accession>
<evidence type="ECO:0000313" key="2">
    <source>
        <dbReference type="Proteomes" id="UP000179807"/>
    </source>
</evidence>
<comment type="caution">
    <text evidence="1">The sequence shown here is derived from an EMBL/GenBank/DDBJ whole genome shotgun (WGS) entry which is preliminary data.</text>
</comment>
<sequence length="415" mass="48264">MWFKKAKIANSLTRQLTENPDLPIKEVLENPDLLQSIRNEAQELLDYFTQKEEHLKELFDLALSDRLNDESIDFRYNRNASNVLSSVAKTFQKAVESSQIAINALNDFIKDENKKYNRNPVYSGHFQRIIQSHLFATFGKFIDLIPDLKNFLIKNVDILGYKQLLVSLLVDFHECLNDPGIGLEIAKIVTSAPKEEVKLHAIQVFIDVMRDRPDCTFLFQQEIFEKLLLFAASFGEANLLYYEIFNALKMISRDHEDTGWLYQIKHKFVNQFPFKDQPEEVAYVAFPFFASFALEKMLKSFFKDDAPTSFTLAVLEQIKKVPDEKLHDMIKVDDIINKIMESGLAFPSDENYHVRINSHIFKFGMFLIEKDLPPHIVDKPGWDLFICTKLLHREHLIKQCTGVVEKPESHVSDFF</sequence>
<evidence type="ECO:0000313" key="1">
    <source>
        <dbReference type="EMBL" id="OHT16130.1"/>
    </source>
</evidence>